<dbReference type="Pfam" id="PF12725">
    <property type="entry name" value="DUF3810"/>
    <property type="match status" value="1"/>
</dbReference>
<keyword evidence="1" id="KW-1133">Transmembrane helix</keyword>
<evidence type="ECO:0000313" key="2">
    <source>
        <dbReference type="EMBL" id="HIR56142.1"/>
    </source>
</evidence>
<proteinExistence type="predicted"/>
<dbReference type="EMBL" id="DVHF01000005">
    <property type="protein sequence ID" value="HIR56142.1"/>
    <property type="molecule type" value="Genomic_DNA"/>
</dbReference>
<keyword evidence="1" id="KW-0812">Transmembrane</keyword>
<dbReference type="InterPro" id="IPR024294">
    <property type="entry name" value="DUF3810"/>
</dbReference>
<dbReference type="Proteomes" id="UP000886785">
    <property type="component" value="Unassembled WGS sequence"/>
</dbReference>
<reference evidence="2" key="1">
    <citation type="submission" date="2020-10" db="EMBL/GenBank/DDBJ databases">
        <authorList>
            <person name="Gilroy R."/>
        </authorList>
    </citation>
    <scope>NUCLEOTIDE SEQUENCE</scope>
    <source>
        <strain evidence="2">ChiSjej1B19-7085</strain>
    </source>
</reference>
<evidence type="ECO:0000313" key="3">
    <source>
        <dbReference type="Proteomes" id="UP000886785"/>
    </source>
</evidence>
<name>A0A9D1DNI3_9FIRM</name>
<accession>A0A9D1DNI3</accession>
<reference evidence="2" key="2">
    <citation type="journal article" date="2021" name="PeerJ">
        <title>Extensive microbial diversity within the chicken gut microbiome revealed by metagenomics and culture.</title>
        <authorList>
            <person name="Gilroy R."/>
            <person name="Ravi A."/>
            <person name="Getino M."/>
            <person name="Pursley I."/>
            <person name="Horton D.L."/>
            <person name="Alikhan N.F."/>
            <person name="Baker D."/>
            <person name="Gharbi K."/>
            <person name="Hall N."/>
            <person name="Watson M."/>
            <person name="Adriaenssens E.M."/>
            <person name="Foster-Nyarko E."/>
            <person name="Jarju S."/>
            <person name="Secka A."/>
            <person name="Antonio M."/>
            <person name="Oren A."/>
            <person name="Chaudhuri R.R."/>
            <person name="La Ragione R."/>
            <person name="Hildebrand F."/>
            <person name="Pallen M.J."/>
        </authorList>
    </citation>
    <scope>NUCLEOTIDE SEQUENCE</scope>
    <source>
        <strain evidence="2">ChiSjej1B19-7085</strain>
    </source>
</reference>
<feature type="transmembrane region" description="Helical" evidence="1">
    <location>
        <begin position="54"/>
        <end position="77"/>
    </location>
</feature>
<comment type="caution">
    <text evidence="2">The sequence shown here is derived from an EMBL/GenBank/DDBJ whole genome shotgun (WGS) entry which is preliminary data.</text>
</comment>
<protein>
    <submittedName>
        <fullName evidence="2">DUF3810 domain-containing protein</fullName>
    </submittedName>
</protein>
<feature type="transmembrane region" description="Helical" evidence="1">
    <location>
        <begin position="89"/>
        <end position="110"/>
    </location>
</feature>
<gene>
    <name evidence="2" type="ORF">IAA54_00575</name>
</gene>
<dbReference type="AlphaFoldDB" id="A0A9D1DNI3"/>
<evidence type="ECO:0000256" key="1">
    <source>
        <dbReference type="SAM" id="Phobius"/>
    </source>
</evidence>
<organism evidence="2 3">
    <name type="scientific">Candidatus Gallacutalibacter pullicola</name>
    <dbReference type="NCBI Taxonomy" id="2840830"/>
    <lineage>
        <taxon>Bacteria</taxon>
        <taxon>Bacillati</taxon>
        <taxon>Bacillota</taxon>
        <taxon>Clostridia</taxon>
        <taxon>Eubacteriales</taxon>
        <taxon>Candidatus Gallacutalibacter</taxon>
    </lineage>
</organism>
<sequence length="365" mass="40341">MFRLKRCWILLTYPAALILLLASSLSPAFSEGYALTVYRWISRAGNAVTGLLPFSLAEVLVVLVIAAAIAVLILWIVRLIRSRGRRARIFGRGILNLFCAVGIVLFLFTISCGINYGRYTFAEISGLPIRESTVDELADLCRELAAEVNDAHEEILTDENGVMVSSFTSVGEAAEAARQTYDGLADSYPTLTAGYIAPKPVMASRFMSLCDITGIFFPFTFEANVNVDVPDYSIPATMCHELSHLRGYMREDEANFLAYLACRESSFADFRYSGAMLAFVYTNNALISADSELGNEIFRTLCDGAQADFAANSAYWKQFEGPVSEISSTVNDAYLKANRQEDGVRSYGRMVDLLLADYRHRHGLS</sequence>
<keyword evidence="1" id="KW-0472">Membrane</keyword>